<dbReference type="EnsemblPlants" id="KQL22926">
    <property type="protein sequence ID" value="KQL22926"/>
    <property type="gene ID" value="SETIT_032248mg"/>
</dbReference>
<organism evidence="1 2">
    <name type="scientific">Setaria italica</name>
    <name type="common">Foxtail millet</name>
    <name type="synonym">Panicum italicum</name>
    <dbReference type="NCBI Taxonomy" id="4555"/>
    <lineage>
        <taxon>Eukaryota</taxon>
        <taxon>Viridiplantae</taxon>
        <taxon>Streptophyta</taxon>
        <taxon>Embryophyta</taxon>
        <taxon>Tracheophyta</taxon>
        <taxon>Spermatophyta</taxon>
        <taxon>Magnoliopsida</taxon>
        <taxon>Liliopsida</taxon>
        <taxon>Poales</taxon>
        <taxon>Poaceae</taxon>
        <taxon>PACMAD clade</taxon>
        <taxon>Panicoideae</taxon>
        <taxon>Panicodae</taxon>
        <taxon>Paniceae</taxon>
        <taxon>Cenchrinae</taxon>
        <taxon>Setaria</taxon>
    </lineage>
</organism>
<keyword evidence="2" id="KW-1185">Reference proteome</keyword>
<dbReference type="AlphaFoldDB" id="K4A062"/>
<reference evidence="1" key="2">
    <citation type="submission" date="2018-08" db="UniProtKB">
        <authorList>
            <consortium name="EnsemblPlants"/>
        </authorList>
    </citation>
    <scope>IDENTIFICATION</scope>
    <source>
        <strain evidence="1">Yugu1</strain>
    </source>
</reference>
<dbReference type="STRING" id="4555.K4A062"/>
<sequence>MVARSATGSYYVCFPAANRWIALPLPPIATDHNTANGFHYDIGAEPGIILFMAVLLNLAGVDVAMFPSKTGNWETKALVVQEDAARDHGRGQPSPGIHAGNYFYWLSASGHGGVLCLDVARGLDLIGARRADAGRGSGRRLWLCAFDIRDNEPNNIQPHDVEGVHSAWLLLDDASAWQRVHEAVVRDDVSYPL</sequence>
<evidence type="ECO:0000313" key="2">
    <source>
        <dbReference type="Proteomes" id="UP000004995"/>
    </source>
</evidence>
<evidence type="ECO:0000313" key="1">
    <source>
        <dbReference type="EnsemblPlants" id="KQL22926"/>
    </source>
</evidence>
<protein>
    <submittedName>
        <fullName evidence="1">Uncharacterized protein</fullName>
    </submittedName>
</protein>
<dbReference type="OMA" id="HNTANGF"/>
<dbReference type="HOGENOM" id="CLU_1412212_0_0_1"/>
<proteinExistence type="predicted"/>
<accession>K4A062</accession>
<dbReference type="InParanoid" id="K4A062"/>
<reference evidence="2" key="1">
    <citation type="journal article" date="2012" name="Nat. Biotechnol.">
        <title>Reference genome sequence of the model plant Setaria.</title>
        <authorList>
            <person name="Bennetzen J.L."/>
            <person name="Schmutz J."/>
            <person name="Wang H."/>
            <person name="Percifield R."/>
            <person name="Hawkins J."/>
            <person name="Pontaroli A.C."/>
            <person name="Estep M."/>
            <person name="Feng L."/>
            <person name="Vaughn J.N."/>
            <person name="Grimwood J."/>
            <person name="Jenkins J."/>
            <person name="Barry K."/>
            <person name="Lindquist E."/>
            <person name="Hellsten U."/>
            <person name="Deshpande S."/>
            <person name="Wang X."/>
            <person name="Wu X."/>
            <person name="Mitros T."/>
            <person name="Triplett J."/>
            <person name="Yang X."/>
            <person name="Ye C.Y."/>
            <person name="Mauro-Herrera M."/>
            <person name="Wang L."/>
            <person name="Li P."/>
            <person name="Sharma M."/>
            <person name="Sharma R."/>
            <person name="Ronald P.C."/>
            <person name="Panaud O."/>
            <person name="Kellogg E.A."/>
            <person name="Brutnell T.P."/>
            <person name="Doust A.N."/>
            <person name="Tuskan G.A."/>
            <person name="Rokhsar D."/>
            <person name="Devos K.M."/>
        </authorList>
    </citation>
    <scope>NUCLEOTIDE SEQUENCE [LARGE SCALE GENOMIC DNA]</scope>
    <source>
        <strain evidence="2">cv. Yugu1</strain>
    </source>
</reference>
<dbReference type="Gramene" id="KQL22926">
    <property type="protein sequence ID" value="KQL22926"/>
    <property type="gene ID" value="SETIT_032248mg"/>
</dbReference>
<dbReference type="Proteomes" id="UP000004995">
    <property type="component" value="Unassembled WGS sequence"/>
</dbReference>
<name>K4A062_SETIT</name>
<dbReference type="EMBL" id="AGNK02000741">
    <property type="status" value="NOT_ANNOTATED_CDS"/>
    <property type="molecule type" value="Genomic_DNA"/>
</dbReference>